<evidence type="ECO:0000256" key="11">
    <source>
        <dbReference type="ARBA" id="ARBA00023268"/>
    </source>
</evidence>
<dbReference type="Gene3D" id="3.40.140.10">
    <property type="entry name" value="Cytidine Deaminase, domain 2"/>
    <property type="match status" value="1"/>
</dbReference>
<evidence type="ECO:0000256" key="2">
    <source>
        <dbReference type="ARBA" id="ARBA00004882"/>
    </source>
</evidence>
<evidence type="ECO:0000259" key="14">
    <source>
        <dbReference type="PROSITE" id="PS51747"/>
    </source>
</evidence>
<dbReference type="EC" id="1.1.1.193" evidence="12"/>
<dbReference type="PROSITE" id="PS00903">
    <property type="entry name" value="CYT_DCMP_DEAMINASES_1"/>
    <property type="match status" value="1"/>
</dbReference>
<evidence type="ECO:0000256" key="8">
    <source>
        <dbReference type="ARBA" id="ARBA00022833"/>
    </source>
</evidence>
<evidence type="ECO:0000256" key="1">
    <source>
        <dbReference type="ARBA" id="ARBA00002151"/>
    </source>
</evidence>
<evidence type="ECO:0000256" key="5">
    <source>
        <dbReference type="ARBA" id="ARBA00007417"/>
    </source>
</evidence>
<sequence length="396" mass="42331">MSENPEIVGNAETSKSPDESRGQTPEVWMSRAIRLARQGWYTCDPNPRVGCVLVKEGVLVGEGYHARAGEAHAEINALRAAGEAARGATAYVTLEPCSHTGRTGPCSVALAEAGIARVVAAMEDPNPQVSGRGFARLREAGVEVEVGLLEAEARTLNPGFIRRMRDGLPRVTLKMAMSLDGRTAMASGESQWITGPAARQQVQRLRASSSAILTGVESIIFDDSRLTVRAGQLGLDDGESIARRQPLRVVLDSHLRLPLAAACLSEPGRTLVLTLESPDSPRWRKLEKAGASVVAMPANAQGRVAFDAVLRYLATEESCNEVLVETGATLAGALLEADCVDQLELFVAPTLLGSEARPLFALPGLATMSEQRRLVIDDIRALGDDWLISARPRPTS</sequence>
<gene>
    <name evidence="15" type="primary">ribD</name>
    <name evidence="15" type="ORF">GCM10009038_25420</name>
</gene>
<evidence type="ECO:0000256" key="9">
    <source>
        <dbReference type="ARBA" id="ARBA00022857"/>
    </source>
</evidence>
<dbReference type="PROSITE" id="PS51747">
    <property type="entry name" value="CYT_DCMP_DEAMINASES_2"/>
    <property type="match status" value="1"/>
</dbReference>
<keyword evidence="9 12" id="KW-0521">NADP</keyword>
<evidence type="ECO:0000256" key="7">
    <source>
        <dbReference type="ARBA" id="ARBA00022723"/>
    </source>
</evidence>
<dbReference type="InterPro" id="IPR016193">
    <property type="entry name" value="Cytidine_deaminase-like"/>
</dbReference>
<evidence type="ECO:0000256" key="3">
    <source>
        <dbReference type="ARBA" id="ARBA00004910"/>
    </source>
</evidence>
<dbReference type="InterPro" id="IPR024072">
    <property type="entry name" value="DHFR-like_dom_sf"/>
</dbReference>
<dbReference type="InterPro" id="IPR004794">
    <property type="entry name" value="Eubact_RibD"/>
</dbReference>
<organism evidence="15 16">
    <name type="scientific">Salinicola rhizosphaerae</name>
    <dbReference type="NCBI Taxonomy" id="1443141"/>
    <lineage>
        <taxon>Bacteria</taxon>
        <taxon>Pseudomonadati</taxon>
        <taxon>Pseudomonadota</taxon>
        <taxon>Gammaproteobacteria</taxon>
        <taxon>Oceanospirillales</taxon>
        <taxon>Halomonadaceae</taxon>
        <taxon>Salinicola</taxon>
    </lineage>
</organism>
<comment type="similarity">
    <text evidence="4 12">In the N-terminal section; belongs to the cytidine and deoxycytidylate deaminase family.</text>
</comment>
<keyword evidence="16" id="KW-1185">Reference proteome</keyword>
<comment type="caution">
    <text evidence="15">The sequence shown here is derived from an EMBL/GenBank/DDBJ whole genome shotgun (WGS) entry which is preliminary data.</text>
</comment>
<evidence type="ECO:0000256" key="6">
    <source>
        <dbReference type="ARBA" id="ARBA00022619"/>
    </source>
</evidence>
<evidence type="ECO:0000256" key="13">
    <source>
        <dbReference type="SAM" id="MobiDB-lite"/>
    </source>
</evidence>
<dbReference type="NCBIfam" id="TIGR00227">
    <property type="entry name" value="ribD_Cterm"/>
    <property type="match status" value="1"/>
</dbReference>
<dbReference type="SUPFAM" id="SSF53597">
    <property type="entry name" value="Dihydrofolate reductase-like"/>
    <property type="match status" value="1"/>
</dbReference>
<feature type="region of interest" description="Disordered" evidence="13">
    <location>
        <begin position="1"/>
        <end position="26"/>
    </location>
</feature>
<comment type="pathway">
    <text evidence="2 12">Cofactor biosynthesis; riboflavin biosynthesis; 5-amino-6-(D-ribitylamino)uracil from GTP: step 2/4.</text>
</comment>
<comment type="cofactor">
    <cofactor evidence="12">
        <name>Zn(2+)</name>
        <dbReference type="ChEBI" id="CHEBI:29105"/>
    </cofactor>
    <text evidence="12">Binds 1 zinc ion.</text>
</comment>
<keyword evidence="8 12" id="KW-0862">Zinc</keyword>
<name>A0ABQ3E503_9GAMM</name>
<keyword evidence="11" id="KW-0511">Multifunctional enzyme</keyword>
<evidence type="ECO:0000313" key="15">
    <source>
        <dbReference type="EMBL" id="GHB25242.1"/>
    </source>
</evidence>
<dbReference type="CDD" id="cd01284">
    <property type="entry name" value="Riboflavin_deaminase-reductase"/>
    <property type="match status" value="1"/>
</dbReference>
<evidence type="ECO:0000256" key="4">
    <source>
        <dbReference type="ARBA" id="ARBA00005259"/>
    </source>
</evidence>
<dbReference type="InterPro" id="IPR016192">
    <property type="entry name" value="APOBEC/CMP_deaminase_Zn-bd"/>
</dbReference>
<keyword evidence="12" id="KW-0378">Hydrolase</keyword>
<dbReference type="InterPro" id="IPR011549">
    <property type="entry name" value="RibD_C"/>
</dbReference>
<keyword evidence="10 12" id="KW-0560">Oxidoreductase</keyword>
<keyword evidence="7 12" id="KW-0479">Metal-binding</keyword>
<proteinExistence type="inferred from homology"/>
<comment type="pathway">
    <text evidence="3 12">Cofactor biosynthesis; riboflavin biosynthesis; 5-amino-6-(D-ribitylamino)uracil from GTP: step 3/4.</text>
</comment>
<reference evidence="16" key="1">
    <citation type="journal article" date="2019" name="Int. J. Syst. Evol. Microbiol.">
        <title>The Global Catalogue of Microorganisms (GCM) 10K type strain sequencing project: providing services to taxonomists for standard genome sequencing and annotation.</title>
        <authorList>
            <consortium name="The Broad Institute Genomics Platform"/>
            <consortium name="The Broad Institute Genome Sequencing Center for Infectious Disease"/>
            <person name="Wu L."/>
            <person name="Ma J."/>
        </authorList>
    </citation>
    <scope>NUCLEOTIDE SEQUENCE [LARGE SCALE GENOMIC DNA]</scope>
    <source>
        <strain evidence="16">KCTC 32998</strain>
    </source>
</reference>
<dbReference type="InterPro" id="IPR002734">
    <property type="entry name" value="RibDG_C"/>
</dbReference>
<comment type="catalytic activity">
    <reaction evidence="12">
        <text>5-amino-6-(5-phospho-D-ribitylamino)uracil + NADP(+) = 5-amino-6-(5-phospho-D-ribosylamino)uracil + NADPH + H(+)</text>
        <dbReference type="Rhea" id="RHEA:17845"/>
        <dbReference type="ChEBI" id="CHEBI:15378"/>
        <dbReference type="ChEBI" id="CHEBI:57783"/>
        <dbReference type="ChEBI" id="CHEBI:58349"/>
        <dbReference type="ChEBI" id="CHEBI:58421"/>
        <dbReference type="ChEBI" id="CHEBI:58453"/>
        <dbReference type="EC" id="1.1.1.193"/>
    </reaction>
</comment>
<dbReference type="Pfam" id="PF00383">
    <property type="entry name" value="dCMP_cyt_deam_1"/>
    <property type="match status" value="1"/>
</dbReference>
<dbReference type="PANTHER" id="PTHR38011">
    <property type="entry name" value="DIHYDROFOLATE REDUCTASE FAMILY PROTEIN (AFU_ORTHOLOGUE AFUA_8G06820)"/>
    <property type="match status" value="1"/>
</dbReference>
<dbReference type="Gene3D" id="3.40.430.10">
    <property type="entry name" value="Dihydrofolate Reductase, subunit A"/>
    <property type="match status" value="1"/>
</dbReference>
<dbReference type="InterPro" id="IPR002125">
    <property type="entry name" value="CMP_dCMP_dom"/>
</dbReference>
<evidence type="ECO:0000256" key="10">
    <source>
        <dbReference type="ARBA" id="ARBA00023002"/>
    </source>
</evidence>
<dbReference type="EMBL" id="BMZI01000005">
    <property type="protein sequence ID" value="GHB25242.1"/>
    <property type="molecule type" value="Genomic_DNA"/>
</dbReference>
<dbReference type="Proteomes" id="UP000646745">
    <property type="component" value="Unassembled WGS sequence"/>
</dbReference>
<accession>A0ABQ3E503</accession>
<dbReference type="Pfam" id="PF01872">
    <property type="entry name" value="RibD_C"/>
    <property type="match status" value="1"/>
</dbReference>
<dbReference type="SUPFAM" id="SSF53927">
    <property type="entry name" value="Cytidine deaminase-like"/>
    <property type="match status" value="1"/>
</dbReference>
<comment type="similarity">
    <text evidence="5 12">In the C-terminal section; belongs to the HTP reductase family.</text>
</comment>
<dbReference type="PANTHER" id="PTHR38011:SF7">
    <property type="entry name" value="2,5-DIAMINO-6-RIBOSYLAMINO-4(3H)-PYRIMIDINONE 5'-PHOSPHATE REDUCTASE"/>
    <property type="match status" value="1"/>
</dbReference>
<evidence type="ECO:0000313" key="16">
    <source>
        <dbReference type="Proteomes" id="UP000646745"/>
    </source>
</evidence>
<dbReference type="InterPro" id="IPR050765">
    <property type="entry name" value="Riboflavin_Biosynth_HTPR"/>
</dbReference>
<dbReference type="NCBIfam" id="TIGR00326">
    <property type="entry name" value="eubact_ribD"/>
    <property type="match status" value="1"/>
</dbReference>
<evidence type="ECO:0000256" key="12">
    <source>
        <dbReference type="PIRNR" id="PIRNR006769"/>
    </source>
</evidence>
<protein>
    <recommendedName>
        <fullName evidence="12">Riboflavin biosynthesis protein RibD</fullName>
    </recommendedName>
    <domain>
        <recommendedName>
            <fullName evidence="12">Diaminohydroxyphosphoribosylaminopyrimidine deaminase</fullName>
            <shortName evidence="12">DRAP deaminase</shortName>
            <ecNumber evidence="12">3.5.4.26</ecNumber>
        </recommendedName>
        <alternativeName>
            <fullName evidence="12">Riboflavin-specific deaminase</fullName>
        </alternativeName>
    </domain>
    <domain>
        <recommendedName>
            <fullName evidence="12">5-amino-6-(5-phosphoribosylamino)uracil reductase</fullName>
            <ecNumber evidence="12">1.1.1.193</ecNumber>
        </recommendedName>
        <alternativeName>
            <fullName evidence="12">HTP reductase</fullName>
        </alternativeName>
    </domain>
</protein>
<dbReference type="EC" id="3.5.4.26" evidence="12"/>
<dbReference type="PIRSF" id="PIRSF006769">
    <property type="entry name" value="RibD"/>
    <property type="match status" value="1"/>
</dbReference>
<comment type="function">
    <text evidence="1 12">Converts 2,5-diamino-6-(ribosylamino)-4(3h)-pyrimidinone 5'-phosphate into 5-amino-6-(ribosylamino)-2,4(1h,3h)-pyrimidinedione 5'-phosphate.</text>
</comment>
<comment type="catalytic activity">
    <reaction evidence="12">
        <text>2,5-diamino-6-hydroxy-4-(5-phosphoribosylamino)-pyrimidine + H2O + H(+) = 5-amino-6-(5-phospho-D-ribosylamino)uracil + NH4(+)</text>
        <dbReference type="Rhea" id="RHEA:21868"/>
        <dbReference type="ChEBI" id="CHEBI:15377"/>
        <dbReference type="ChEBI" id="CHEBI:15378"/>
        <dbReference type="ChEBI" id="CHEBI:28938"/>
        <dbReference type="ChEBI" id="CHEBI:58453"/>
        <dbReference type="ChEBI" id="CHEBI:58614"/>
        <dbReference type="EC" id="3.5.4.26"/>
    </reaction>
</comment>
<feature type="domain" description="CMP/dCMP-type deaminase" evidence="14">
    <location>
        <begin position="23"/>
        <end position="145"/>
    </location>
</feature>
<keyword evidence="6 12" id="KW-0686">Riboflavin biosynthesis</keyword>